<accession>A0A0C5PNQ6</accession>
<keyword evidence="1" id="KW-0614">Plasmid</keyword>
<protein>
    <submittedName>
        <fullName evidence="1">Uncharacterized protein</fullName>
    </submittedName>
</protein>
<dbReference type="AlphaFoldDB" id="A0A0C5PNQ6"/>
<name>A0A0C5PNQ6_MORMO</name>
<reference evidence="1" key="1">
    <citation type="journal article" date="2015" name="Antimicrob. Agents Chemother.">
        <title>War wound treatment complications due to transfer of an IncN plasmid harboring bla(OXA-181) from Morganella morganii to CTX-M-27-producing sequence type 131 Escherichia coli.</title>
        <authorList>
            <person name="McGann P."/>
            <person name="Snesrud E."/>
            <person name="Ong A.C."/>
            <person name="Appalla L."/>
            <person name="Koren M."/>
            <person name="Kwak Y.I."/>
            <person name="Waterman P.E."/>
            <person name="Lesho E.P."/>
        </authorList>
    </citation>
    <scope>NUCLEOTIDE SEQUENCE</scope>
    <source>
        <strain evidence="1">MRSN22709</strain>
        <plasmid evidence="1">pMR3-OXA181</plasmid>
    </source>
</reference>
<dbReference type="EMBL" id="KM660724">
    <property type="protein sequence ID" value="AJQ17149.1"/>
    <property type="molecule type" value="Genomic_DNA"/>
</dbReference>
<proteinExistence type="predicted"/>
<sequence length="38" mass="4202">MASNASLKFVSTEALWDRIRFAFMGASVNVRHESSDIG</sequence>
<organism evidence="1">
    <name type="scientific">Morganella morganii</name>
    <name type="common">Proteus morganii</name>
    <dbReference type="NCBI Taxonomy" id="582"/>
    <lineage>
        <taxon>Bacteria</taxon>
        <taxon>Pseudomonadati</taxon>
        <taxon>Pseudomonadota</taxon>
        <taxon>Gammaproteobacteria</taxon>
        <taxon>Enterobacterales</taxon>
        <taxon>Morganellaceae</taxon>
        <taxon>Morganella</taxon>
    </lineage>
</organism>
<evidence type="ECO:0000313" key="1">
    <source>
        <dbReference type="EMBL" id="AJQ17149.1"/>
    </source>
</evidence>
<geneLocation type="plasmid" evidence="1">
    <name>pMR3-OXA181</name>
</geneLocation>